<dbReference type="InterPro" id="IPR009100">
    <property type="entry name" value="AcylCoA_DH/oxidase_NM_dom_sf"/>
</dbReference>
<dbReference type="Proteomes" id="UP000199343">
    <property type="component" value="Unassembled WGS sequence"/>
</dbReference>
<evidence type="ECO:0000256" key="3">
    <source>
        <dbReference type="ARBA" id="ARBA00022630"/>
    </source>
</evidence>
<proteinExistence type="inferred from homology"/>
<dbReference type="STRING" id="47871.GA0070608_4198"/>
<dbReference type="InterPro" id="IPR013786">
    <property type="entry name" value="AcylCoA_DH/ox_N"/>
</dbReference>
<accession>A0A1C6VVS8</accession>
<evidence type="ECO:0008006" key="10">
    <source>
        <dbReference type="Google" id="ProtNLM"/>
    </source>
</evidence>
<evidence type="ECO:0000259" key="6">
    <source>
        <dbReference type="Pfam" id="PF00441"/>
    </source>
</evidence>
<evidence type="ECO:0000256" key="2">
    <source>
        <dbReference type="ARBA" id="ARBA00009347"/>
    </source>
</evidence>
<evidence type="ECO:0000256" key="1">
    <source>
        <dbReference type="ARBA" id="ARBA00001974"/>
    </source>
</evidence>
<gene>
    <name evidence="8" type="ORF">GA0070608_4198</name>
</gene>
<sequence length="338" mass="34703">MRFAPSDEQRELEAVVRQVLTDRCPPETVRAGAGSAQVASLAESLAGLGVAGLLVAEDDGGLGLDENHLVSVFEQIGYAAAPLPLTATLAVAPAVLASGAPDLLASLVEGSLTVGADPAVTGRVSFGSGVDLVLSGGFGGTGRIEVLDVSEATASASPSVDFALDLTEYADARLVATVDDPQVVRLAWERGVLAASAELIGLSRRMLDLAVEHVRTREQFGVPVGSFQAVKHHLATALLQLEFAAPVVATAGFELAAGVPGRLRSLATAKALASEAAHVVGRAALQCHGAIGYTTEYDLQLFLKRSWALESSWGSSAWHRAALLADLGVGLTGARPAS</sequence>
<reference evidence="8 9" key="1">
    <citation type="submission" date="2016-06" db="EMBL/GenBank/DDBJ databases">
        <authorList>
            <person name="Kjaerup R.B."/>
            <person name="Dalgaard T.S."/>
            <person name="Juul-Madsen H.R."/>
        </authorList>
    </citation>
    <scope>NUCLEOTIDE SEQUENCE [LARGE SCALE GENOMIC DNA]</scope>
    <source>
        <strain evidence="8 9">DSM 43363</strain>
    </source>
</reference>
<dbReference type="AlphaFoldDB" id="A0A1C6VVS8"/>
<feature type="domain" description="Acyl-CoA dehydrogenase/oxidase C-terminal" evidence="6">
    <location>
        <begin position="185"/>
        <end position="323"/>
    </location>
</feature>
<evidence type="ECO:0000313" key="9">
    <source>
        <dbReference type="Proteomes" id="UP000199343"/>
    </source>
</evidence>
<evidence type="ECO:0000259" key="7">
    <source>
        <dbReference type="Pfam" id="PF02771"/>
    </source>
</evidence>
<dbReference type="Pfam" id="PF00441">
    <property type="entry name" value="Acyl-CoA_dh_1"/>
    <property type="match status" value="1"/>
</dbReference>
<dbReference type="RefSeq" id="WP_091630216.1">
    <property type="nucleotide sequence ID" value="NZ_FMIC01000002.1"/>
</dbReference>
<evidence type="ECO:0000256" key="4">
    <source>
        <dbReference type="ARBA" id="ARBA00022827"/>
    </source>
</evidence>
<keyword evidence="4" id="KW-0274">FAD</keyword>
<evidence type="ECO:0000313" key="8">
    <source>
        <dbReference type="EMBL" id="SCL70000.1"/>
    </source>
</evidence>
<dbReference type="EMBL" id="FMIC01000002">
    <property type="protein sequence ID" value="SCL70000.1"/>
    <property type="molecule type" value="Genomic_DNA"/>
</dbReference>
<dbReference type="SUPFAM" id="SSF56645">
    <property type="entry name" value="Acyl-CoA dehydrogenase NM domain-like"/>
    <property type="match status" value="1"/>
</dbReference>
<protein>
    <recommendedName>
        <fullName evidence="10">Acyl-CoA dehydrogenase</fullName>
    </recommendedName>
</protein>
<comment type="cofactor">
    <cofactor evidence="1">
        <name>FAD</name>
        <dbReference type="ChEBI" id="CHEBI:57692"/>
    </cofactor>
</comment>
<keyword evidence="3" id="KW-0285">Flavoprotein</keyword>
<feature type="domain" description="Acyl-CoA dehydrogenase/oxidase N-terminal" evidence="7">
    <location>
        <begin position="6"/>
        <end position="101"/>
    </location>
</feature>
<dbReference type="SUPFAM" id="SSF47203">
    <property type="entry name" value="Acyl-CoA dehydrogenase C-terminal domain-like"/>
    <property type="match status" value="1"/>
</dbReference>
<dbReference type="InterPro" id="IPR037069">
    <property type="entry name" value="AcylCoA_DH/ox_N_sf"/>
</dbReference>
<organism evidence="8 9">
    <name type="scientific">Micromonospora peucetia</name>
    <dbReference type="NCBI Taxonomy" id="47871"/>
    <lineage>
        <taxon>Bacteria</taxon>
        <taxon>Bacillati</taxon>
        <taxon>Actinomycetota</taxon>
        <taxon>Actinomycetes</taxon>
        <taxon>Micromonosporales</taxon>
        <taxon>Micromonosporaceae</taxon>
        <taxon>Micromonospora</taxon>
    </lineage>
</organism>
<dbReference type="OrthoDB" id="4607453at2"/>
<dbReference type="Gene3D" id="1.20.140.10">
    <property type="entry name" value="Butyryl-CoA Dehydrogenase, subunit A, domain 3"/>
    <property type="match status" value="1"/>
</dbReference>
<dbReference type="Pfam" id="PF02771">
    <property type="entry name" value="Acyl-CoA_dh_N"/>
    <property type="match status" value="1"/>
</dbReference>
<dbReference type="PANTHER" id="PTHR43884">
    <property type="entry name" value="ACYL-COA DEHYDROGENASE"/>
    <property type="match status" value="1"/>
</dbReference>
<comment type="similarity">
    <text evidence="2">Belongs to the acyl-CoA dehydrogenase family.</text>
</comment>
<dbReference type="PANTHER" id="PTHR43884:SF20">
    <property type="entry name" value="ACYL-COA DEHYDROGENASE FADE28"/>
    <property type="match status" value="1"/>
</dbReference>
<dbReference type="InterPro" id="IPR009075">
    <property type="entry name" value="AcylCo_DH/oxidase_C"/>
</dbReference>
<dbReference type="GO" id="GO:0003995">
    <property type="term" value="F:acyl-CoA dehydrogenase activity"/>
    <property type="evidence" value="ECO:0007669"/>
    <property type="project" value="TreeGrafter"/>
</dbReference>
<dbReference type="InterPro" id="IPR036250">
    <property type="entry name" value="AcylCo_DH-like_C"/>
</dbReference>
<dbReference type="Gene3D" id="1.10.540.10">
    <property type="entry name" value="Acyl-CoA dehydrogenase/oxidase, N-terminal domain"/>
    <property type="match status" value="1"/>
</dbReference>
<name>A0A1C6VVS8_9ACTN</name>
<keyword evidence="5" id="KW-0560">Oxidoreductase</keyword>
<dbReference type="GO" id="GO:0050660">
    <property type="term" value="F:flavin adenine dinucleotide binding"/>
    <property type="evidence" value="ECO:0007669"/>
    <property type="project" value="InterPro"/>
</dbReference>
<evidence type="ECO:0000256" key="5">
    <source>
        <dbReference type="ARBA" id="ARBA00023002"/>
    </source>
</evidence>